<dbReference type="Proteomes" id="UP000789759">
    <property type="component" value="Unassembled WGS sequence"/>
</dbReference>
<reference evidence="1" key="1">
    <citation type="submission" date="2021-06" db="EMBL/GenBank/DDBJ databases">
        <authorList>
            <person name="Kallberg Y."/>
            <person name="Tangrot J."/>
            <person name="Rosling A."/>
        </authorList>
    </citation>
    <scope>NUCLEOTIDE SEQUENCE</scope>
    <source>
        <strain evidence="1">FL966</strain>
    </source>
</reference>
<organism evidence="1 2">
    <name type="scientific">Cetraspora pellucida</name>
    <dbReference type="NCBI Taxonomy" id="1433469"/>
    <lineage>
        <taxon>Eukaryota</taxon>
        <taxon>Fungi</taxon>
        <taxon>Fungi incertae sedis</taxon>
        <taxon>Mucoromycota</taxon>
        <taxon>Glomeromycotina</taxon>
        <taxon>Glomeromycetes</taxon>
        <taxon>Diversisporales</taxon>
        <taxon>Gigasporaceae</taxon>
        <taxon>Cetraspora</taxon>
    </lineage>
</organism>
<keyword evidence="2" id="KW-1185">Reference proteome</keyword>
<evidence type="ECO:0000313" key="2">
    <source>
        <dbReference type="Proteomes" id="UP000789759"/>
    </source>
</evidence>
<dbReference type="PANTHER" id="PTHR31511:SF12">
    <property type="entry name" value="RHO TERMINATION FACTOR N-TERMINAL DOMAIN-CONTAINING PROTEIN"/>
    <property type="match status" value="1"/>
</dbReference>
<name>A0A9N8WNP9_9GLOM</name>
<dbReference type="PANTHER" id="PTHR31511">
    <property type="entry name" value="PROTEIN CBG23764"/>
    <property type="match status" value="1"/>
</dbReference>
<protein>
    <submittedName>
        <fullName evidence="1">24576_t:CDS:1</fullName>
    </submittedName>
</protein>
<accession>A0A9N8WNP9</accession>
<gene>
    <name evidence="1" type="ORF">CPELLU_LOCUS2188</name>
</gene>
<dbReference type="OrthoDB" id="2421167at2759"/>
<dbReference type="EMBL" id="CAJVQA010000905">
    <property type="protein sequence ID" value="CAG8495371.1"/>
    <property type="molecule type" value="Genomic_DNA"/>
</dbReference>
<proteinExistence type="predicted"/>
<comment type="caution">
    <text evidence="1">The sequence shown here is derived from an EMBL/GenBank/DDBJ whole genome shotgun (WGS) entry which is preliminary data.</text>
</comment>
<evidence type="ECO:0000313" key="1">
    <source>
        <dbReference type="EMBL" id="CAG8495371.1"/>
    </source>
</evidence>
<sequence>MQFINNSLANLIKNLGTNYPITSQHFKDYFLDQISLASCKRVYSYKYINLQNRFLETGLFPIHEFHSIFKDKISQDNYHYAQKVWKTFSCKTLEEYHNLYLKIDVLSFADIWTQFQITCMQYYELDSSHYVLVPALAWDAIFKIIEVKIELFTDMSMHDFIEDTKHESIVIASYRYFKANNPKMNKAFNPSKPTT</sequence>
<dbReference type="AlphaFoldDB" id="A0A9N8WNP9"/>